<keyword evidence="1" id="KW-0547">Nucleotide-binding</keyword>
<dbReference type="InterPro" id="IPR027417">
    <property type="entry name" value="P-loop_NTPase"/>
</dbReference>
<dbReference type="GO" id="GO:0016787">
    <property type="term" value="F:hydrolase activity"/>
    <property type="evidence" value="ECO:0007669"/>
    <property type="project" value="UniProtKB-KW"/>
</dbReference>
<keyword evidence="2" id="KW-0378">Hydrolase</keyword>
<evidence type="ECO:0000256" key="2">
    <source>
        <dbReference type="ARBA" id="ARBA00022801"/>
    </source>
</evidence>
<dbReference type="EMBL" id="LAZR01001706">
    <property type="protein sequence ID" value="KKN40430.1"/>
    <property type="molecule type" value="Genomic_DNA"/>
</dbReference>
<protein>
    <recommendedName>
        <fullName evidence="5">UvrD-like helicase ATP-binding domain-containing protein</fullName>
    </recommendedName>
</protein>
<accession>A0A0F9Q8X3</accession>
<evidence type="ECO:0000256" key="3">
    <source>
        <dbReference type="ARBA" id="ARBA00022806"/>
    </source>
</evidence>
<sequence length="119" mass="13463">MPEALKVVKSNENIIVLAGPGSGKTELLAQRIAFLLQTGMCPFPFRILALSFKRDSATNLEQRALKRCGIELTTRFDSFTIDAFAKSIFDRFRLVLPEQIRPIQNYIISNDPNQVFMAK</sequence>
<evidence type="ECO:0000259" key="5">
    <source>
        <dbReference type="Pfam" id="PF00580"/>
    </source>
</evidence>
<dbReference type="Pfam" id="PF00580">
    <property type="entry name" value="UvrD-helicase"/>
    <property type="match status" value="1"/>
</dbReference>
<evidence type="ECO:0000256" key="1">
    <source>
        <dbReference type="ARBA" id="ARBA00022741"/>
    </source>
</evidence>
<gene>
    <name evidence="6" type="ORF">LCGC14_0733570</name>
</gene>
<dbReference type="Gene3D" id="3.40.50.300">
    <property type="entry name" value="P-loop containing nucleotide triphosphate hydrolases"/>
    <property type="match status" value="1"/>
</dbReference>
<dbReference type="InterPro" id="IPR014016">
    <property type="entry name" value="UvrD-like_ATP-bd"/>
</dbReference>
<keyword evidence="3" id="KW-0347">Helicase</keyword>
<organism evidence="6">
    <name type="scientific">marine sediment metagenome</name>
    <dbReference type="NCBI Taxonomy" id="412755"/>
    <lineage>
        <taxon>unclassified sequences</taxon>
        <taxon>metagenomes</taxon>
        <taxon>ecological metagenomes</taxon>
    </lineage>
</organism>
<dbReference type="GO" id="GO:0004386">
    <property type="term" value="F:helicase activity"/>
    <property type="evidence" value="ECO:0007669"/>
    <property type="project" value="UniProtKB-KW"/>
</dbReference>
<dbReference type="AlphaFoldDB" id="A0A0F9Q8X3"/>
<reference evidence="6" key="1">
    <citation type="journal article" date="2015" name="Nature">
        <title>Complex archaea that bridge the gap between prokaryotes and eukaryotes.</title>
        <authorList>
            <person name="Spang A."/>
            <person name="Saw J.H."/>
            <person name="Jorgensen S.L."/>
            <person name="Zaremba-Niedzwiedzka K."/>
            <person name="Martijn J."/>
            <person name="Lind A.E."/>
            <person name="van Eijk R."/>
            <person name="Schleper C."/>
            <person name="Guy L."/>
            <person name="Ettema T.J."/>
        </authorList>
    </citation>
    <scope>NUCLEOTIDE SEQUENCE</scope>
</reference>
<feature type="domain" description="UvrD-like helicase ATP-binding" evidence="5">
    <location>
        <begin position="7"/>
        <end position="90"/>
    </location>
</feature>
<name>A0A0F9Q8X3_9ZZZZ</name>
<comment type="caution">
    <text evidence="6">The sequence shown here is derived from an EMBL/GenBank/DDBJ whole genome shotgun (WGS) entry which is preliminary data.</text>
</comment>
<dbReference type="GO" id="GO:0005524">
    <property type="term" value="F:ATP binding"/>
    <property type="evidence" value="ECO:0007669"/>
    <property type="project" value="UniProtKB-KW"/>
</dbReference>
<proteinExistence type="predicted"/>
<dbReference type="SUPFAM" id="SSF52540">
    <property type="entry name" value="P-loop containing nucleoside triphosphate hydrolases"/>
    <property type="match status" value="1"/>
</dbReference>
<evidence type="ECO:0000256" key="4">
    <source>
        <dbReference type="ARBA" id="ARBA00022840"/>
    </source>
</evidence>
<evidence type="ECO:0000313" key="6">
    <source>
        <dbReference type="EMBL" id="KKN40430.1"/>
    </source>
</evidence>
<keyword evidence="4" id="KW-0067">ATP-binding</keyword>